<evidence type="ECO:0000256" key="2">
    <source>
        <dbReference type="ARBA" id="ARBA00023125"/>
    </source>
</evidence>
<dbReference type="InterPro" id="IPR049484">
    <property type="entry name" value="Rv0078-like_C"/>
</dbReference>
<dbReference type="InterPro" id="IPR023772">
    <property type="entry name" value="DNA-bd_HTH_TetR-type_CS"/>
</dbReference>
<evidence type="ECO:0000256" key="1">
    <source>
        <dbReference type="ARBA" id="ARBA00023015"/>
    </source>
</evidence>
<sequence length="210" mass="21695">MTDTTTNKPDRRRGKGRGNSERSAEMRGELIAAGRRLFAQKGFADTSTPEIVAAAGVTRGALYHHFADKTALFAAVLEAESRAVAQEIEAGSAEAPSAREALLSGARAYFAAMRAPGRCRILLVDGPAALGPGEASRLDALHAGRTLREGLAEALGQGDLRPLPLDALTGVLSAAFDRAALDIASGAEEAGFLAVFAALIDGLLSPASAR</sequence>
<feature type="DNA-binding region" description="H-T-H motif" evidence="4">
    <location>
        <begin position="47"/>
        <end position="66"/>
    </location>
</feature>
<accession>A0A857C5U1</accession>
<dbReference type="InterPro" id="IPR009057">
    <property type="entry name" value="Homeodomain-like_sf"/>
</dbReference>
<dbReference type="InterPro" id="IPR001647">
    <property type="entry name" value="HTH_TetR"/>
</dbReference>
<organism evidence="7 8">
    <name type="scientific">Stappia indica</name>
    <dbReference type="NCBI Taxonomy" id="538381"/>
    <lineage>
        <taxon>Bacteria</taxon>
        <taxon>Pseudomonadati</taxon>
        <taxon>Pseudomonadota</taxon>
        <taxon>Alphaproteobacteria</taxon>
        <taxon>Hyphomicrobiales</taxon>
        <taxon>Stappiaceae</taxon>
        <taxon>Stappia</taxon>
    </lineage>
</organism>
<keyword evidence="3" id="KW-0804">Transcription</keyword>
<dbReference type="Pfam" id="PF00440">
    <property type="entry name" value="TetR_N"/>
    <property type="match status" value="1"/>
</dbReference>
<evidence type="ECO:0000256" key="5">
    <source>
        <dbReference type="SAM" id="MobiDB-lite"/>
    </source>
</evidence>
<dbReference type="SUPFAM" id="SSF46689">
    <property type="entry name" value="Homeodomain-like"/>
    <property type="match status" value="1"/>
</dbReference>
<dbReference type="PRINTS" id="PR00455">
    <property type="entry name" value="HTHTETR"/>
</dbReference>
<dbReference type="Pfam" id="PF21351">
    <property type="entry name" value="TetR_C_41"/>
    <property type="match status" value="1"/>
</dbReference>
<reference evidence="7 8" key="1">
    <citation type="submission" date="2019-12" db="EMBL/GenBank/DDBJ databases">
        <title>The genome of Stappia indica PHM037.</title>
        <authorList>
            <person name="Kacar D."/>
            <person name="Galan B."/>
            <person name="Canedo L."/>
            <person name="Rodriguez P."/>
            <person name="de la Calle F."/>
            <person name="Garcia J.L."/>
        </authorList>
    </citation>
    <scope>NUCLEOTIDE SEQUENCE [LARGE SCALE GENOMIC DNA]</scope>
    <source>
        <strain evidence="7 8">PHM037</strain>
    </source>
</reference>
<dbReference type="InterPro" id="IPR050109">
    <property type="entry name" value="HTH-type_TetR-like_transc_reg"/>
</dbReference>
<protein>
    <submittedName>
        <fullName evidence="7">TetR family transcriptional regulator</fullName>
    </submittedName>
</protein>
<dbReference type="PROSITE" id="PS01081">
    <property type="entry name" value="HTH_TETR_1"/>
    <property type="match status" value="1"/>
</dbReference>
<evidence type="ECO:0000259" key="6">
    <source>
        <dbReference type="PROSITE" id="PS50977"/>
    </source>
</evidence>
<dbReference type="KEGG" id="siw:GH266_07195"/>
<keyword evidence="2 4" id="KW-0238">DNA-binding</keyword>
<evidence type="ECO:0000256" key="3">
    <source>
        <dbReference type="ARBA" id="ARBA00023163"/>
    </source>
</evidence>
<dbReference type="OrthoDB" id="8478851at2"/>
<dbReference type="Gene3D" id="1.10.357.10">
    <property type="entry name" value="Tetracycline Repressor, domain 2"/>
    <property type="match status" value="1"/>
</dbReference>
<keyword evidence="1" id="KW-0805">Transcription regulation</keyword>
<dbReference type="GO" id="GO:0000976">
    <property type="term" value="F:transcription cis-regulatory region binding"/>
    <property type="evidence" value="ECO:0007669"/>
    <property type="project" value="TreeGrafter"/>
</dbReference>
<feature type="region of interest" description="Disordered" evidence="5">
    <location>
        <begin position="1"/>
        <end position="25"/>
    </location>
</feature>
<evidence type="ECO:0000313" key="8">
    <source>
        <dbReference type="Proteomes" id="UP000435648"/>
    </source>
</evidence>
<dbReference type="Proteomes" id="UP000435648">
    <property type="component" value="Chromosome"/>
</dbReference>
<proteinExistence type="predicted"/>
<evidence type="ECO:0000313" key="7">
    <source>
        <dbReference type="EMBL" id="QGZ34313.1"/>
    </source>
</evidence>
<feature type="domain" description="HTH tetR-type" evidence="6">
    <location>
        <begin position="24"/>
        <end position="84"/>
    </location>
</feature>
<dbReference type="PROSITE" id="PS50977">
    <property type="entry name" value="HTH_TETR_2"/>
    <property type="match status" value="1"/>
</dbReference>
<evidence type="ECO:0000256" key="4">
    <source>
        <dbReference type="PROSITE-ProRule" id="PRU00335"/>
    </source>
</evidence>
<dbReference type="RefSeq" id="WP_158193287.1">
    <property type="nucleotide sequence ID" value="NZ_CP046908.1"/>
</dbReference>
<dbReference type="PANTHER" id="PTHR30055">
    <property type="entry name" value="HTH-TYPE TRANSCRIPTIONAL REGULATOR RUTR"/>
    <property type="match status" value="1"/>
</dbReference>
<gene>
    <name evidence="7" type="ORF">GH266_07195</name>
</gene>
<name>A0A857C5U1_9HYPH</name>
<dbReference type="EMBL" id="CP046908">
    <property type="protein sequence ID" value="QGZ34313.1"/>
    <property type="molecule type" value="Genomic_DNA"/>
</dbReference>
<dbReference type="PANTHER" id="PTHR30055:SF234">
    <property type="entry name" value="HTH-TYPE TRANSCRIPTIONAL REGULATOR BETI"/>
    <property type="match status" value="1"/>
</dbReference>
<dbReference type="GO" id="GO:0003700">
    <property type="term" value="F:DNA-binding transcription factor activity"/>
    <property type="evidence" value="ECO:0007669"/>
    <property type="project" value="TreeGrafter"/>
</dbReference>
<dbReference type="AlphaFoldDB" id="A0A857C5U1"/>